<protein>
    <submittedName>
        <fullName evidence="2">DNA directed RNA polymerase subunit</fullName>
    </submittedName>
</protein>
<sequence>MRYKNGDKEAINELPQYIDNMVYSLLKPYKLYNDRDEMYQVAWQCIMKCVDHYDPSYGTLFTTFAYPSIKRELRQYRNRMDKHNRYTTDGEQNIYKILSIDGYIQLKHCGHTRYTSLENYLESKEDVETSALVHELKEIIAQELKNVKNDKQRAIIADYLYGIKGTYIAYQYSVSPAYVSRVVKDFFRKVKEEVSK</sequence>
<dbReference type="EMBL" id="BK014999">
    <property type="protein sequence ID" value="DAD86424.1"/>
    <property type="molecule type" value="Genomic_DNA"/>
</dbReference>
<dbReference type="GO" id="GO:0006352">
    <property type="term" value="P:DNA-templated transcription initiation"/>
    <property type="evidence" value="ECO:0007669"/>
    <property type="project" value="InterPro"/>
</dbReference>
<evidence type="ECO:0000259" key="1">
    <source>
        <dbReference type="Pfam" id="PF04542"/>
    </source>
</evidence>
<dbReference type="GO" id="GO:0003700">
    <property type="term" value="F:DNA-binding transcription factor activity"/>
    <property type="evidence" value="ECO:0007669"/>
    <property type="project" value="InterPro"/>
</dbReference>
<feature type="domain" description="RNA polymerase sigma-70 region 2" evidence="1">
    <location>
        <begin position="21"/>
        <end position="79"/>
    </location>
</feature>
<organism evidence="2">
    <name type="scientific">Siphoviridae sp. ctsBB38</name>
    <dbReference type="NCBI Taxonomy" id="2826482"/>
    <lineage>
        <taxon>Viruses</taxon>
        <taxon>Duplodnaviria</taxon>
        <taxon>Heunggongvirae</taxon>
        <taxon>Uroviricota</taxon>
        <taxon>Caudoviricetes</taxon>
    </lineage>
</organism>
<dbReference type="SUPFAM" id="SSF88946">
    <property type="entry name" value="Sigma2 domain of RNA polymerase sigma factors"/>
    <property type="match status" value="1"/>
</dbReference>
<dbReference type="InterPro" id="IPR013325">
    <property type="entry name" value="RNA_pol_sigma_r2"/>
</dbReference>
<dbReference type="InterPro" id="IPR014284">
    <property type="entry name" value="RNA_pol_sigma-70_dom"/>
</dbReference>
<dbReference type="InterPro" id="IPR007627">
    <property type="entry name" value="RNA_pol_sigma70_r2"/>
</dbReference>
<evidence type="ECO:0000313" key="2">
    <source>
        <dbReference type="EMBL" id="DAD86424.1"/>
    </source>
</evidence>
<accession>A0A8S5MW98</accession>
<dbReference type="NCBIfam" id="TIGR02937">
    <property type="entry name" value="sigma70-ECF"/>
    <property type="match status" value="1"/>
</dbReference>
<proteinExistence type="predicted"/>
<reference evidence="2" key="1">
    <citation type="journal article" date="2021" name="Proc. Natl. Acad. Sci. U.S.A.">
        <title>A Catalog of Tens of Thousands of Viruses from Human Metagenomes Reveals Hidden Associations with Chronic Diseases.</title>
        <authorList>
            <person name="Tisza M.J."/>
            <person name="Buck C.B."/>
        </authorList>
    </citation>
    <scope>NUCLEOTIDE SEQUENCE</scope>
    <source>
        <strain evidence="2">CtsBB38</strain>
    </source>
</reference>
<dbReference type="Pfam" id="PF04542">
    <property type="entry name" value="Sigma70_r2"/>
    <property type="match status" value="1"/>
</dbReference>
<name>A0A8S5MW98_9CAUD</name>
<dbReference type="Gene3D" id="1.10.1740.10">
    <property type="match status" value="1"/>
</dbReference>